<dbReference type="PROSITE" id="PS51272">
    <property type="entry name" value="SLH"/>
    <property type="match status" value="3"/>
</dbReference>
<dbReference type="CDD" id="cd00063">
    <property type="entry name" value="FN3"/>
    <property type="match status" value="1"/>
</dbReference>
<gene>
    <name evidence="5" type="ordered locus">Dtox_3478</name>
</gene>
<dbReference type="Gene3D" id="2.60.220.30">
    <property type="match status" value="1"/>
</dbReference>
<feature type="domain" description="Fibronectin type-III" evidence="3">
    <location>
        <begin position="128"/>
        <end position="215"/>
    </location>
</feature>
<dbReference type="AlphaFoldDB" id="C8W6T8"/>
<dbReference type="HOGENOM" id="CLU_036790_0_0_9"/>
<dbReference type="InterPro" id="IPR001119">
    <property type="entry name" value="SLH_dom"/>
</dbReference>
<feature type="domain" description="SLH" evidence="4">
    <location>
        <begin position="439"/>
        <end position="493"/>
    </location>
</feature>
<dbReference type="InterPro" id="IPR051465">
    <property type="entry name" value="Cell_Envelope_Struct_Comp"/>
</dbReference>
<dbReference type="PANTHER" id="PTHR43308">
    <property type="entry name" value="OUTER MEMBRANE PROTEIN ALPHA-RELATED"/>
    <property type="match status" value="1"/>
</dbReference>
<dbReference type="RefSeq" id="WP_015758887.1">
    <property type="nucleotide sequence ID" value="NC_013216.1"/>
</dbReference>
<dbReference type="InterPro" id="IPR013783">
    <property type="entry name" value="Ig-like_fold"/>
</dbReference>
<evidence type="ECO:0000313" key="5">
    <source>
        <dbReference type="EMBL" id="ACV64197.1"/>
    </source>
</evidence>
<dbReference type="SUPFAM" id="SSF49265">
    <property type="entry name" value="Fibronectin type III"/>
    <property type="match status" value="1"/>
</dbReference>
<protein>
    <submittedName>
        <fullName evidence="5">S-layer domain protein</fullName>
    </submittedName>
</protein>
<sequence>MKLRIAAYFQIVLMLLTVCMPSVSAAATLTDISLSLSKINVSAGENVAASGTAEKNSWVPLKVVDELGSIIVYDQTKSDASGNYSINFKVPSGASGLLTVVAGEGSSVANRTMTVAAGQSDTTPPTWTNAGLNSGNISQTGLTLTWNAAQDNLAVTGYKVYQGSTLITAEPLTGTSYNVTGLSAGTDYTFKVEAGDAAGNWSTDGPSITVTTAAKSSGGGGGGGSATSQAVKSTTGSAAVTPNAGGNISLGSDAAVNIPAYALTGSKALEVKIQKLTVTPAIPAGFRLAGSIYEFSVGGESSYSFAKKVTVTLSFDAGSFDSEKTPAIYRCDETKGEWINLGGTISGNTISVQVDHFTKYAVMTAEKEEAQTTGELPAAFKDIANHWAHNSINKLVDMGCISGYPDGTFKPDNKITRAEFAAVLVKALKLAPQSGKTFADTAGHWAKDYIAAAAANGIAGGYDAGRFGPDDLITREQMAVMIVKALKLNMTTEKANFADSENISQWAGEAIAIAVSNGIMKGYPDNTILPRGNATRAEAVTVIANFLK</sequence>
<keyword evidence="6" id="KW-1185">Reference proteome</keyword>
<evidence type="ECO:0000256" key="2">
    <source>
        <dbReference type="SAM" id="SignalP"/>
    </source>
</evidence>
<dbReference type="InterPro" id="IPR003961">
    <property type="entry name" value="FN3_dom"/>
</dbReference>
<reference evidence="5 6" key="1">
    <citation type="journal article" date="2009" name="Stand. Genomic Sci.">
        <title>Complete genome sequence of Desulfotomaculum acetoxidans type strain (5575).</title>
        <authorList>
            <person name="Spring S."/>
            <person name="Lapidus A."/>
            <person name="Schroder M."/>
            <person name="Gleim D."/>
            <person name="Sims D."/>
            <person name="Meincke L."/>
            <person name="Glavina Del Rio T."/>
            <person name="Tice H."/>
            <person name="Copeland A."/>
            <person name="Cheng J.F."/>
            <person name="Lucas S."/>
            <person name="Chen F."/>
            <person name="Nolan M."/>
            <person name="Bruce D."/>
            <person name="Goodwin L."/>
            <person name="Pitluck S."/>
            <person name="Ivanova N."/>
            <person name="Mavromatis K."/>
            <person name="Mikhailova N."/>
            <person name="Pati A."/>
            <person name="Chen A."/>
            <person name="Palaniappan K."/>
            <person name="Land M."/>
            <person name="Hauser L."/>
            <person name="Chang Y.J."/>
            <person name="Jeffries C.D."/>
            <person name="Chain P."/>
            <person name="Saunders E."/>
            <person name="Brettin T."/>
            <person name="Detter J.C."/>
            <person name="Goker M."/>
            <person name="Bristow J."/>
            <person name="Eisen J.A."/>
            <person name="Markowitz V."/>
            <person name="Hugenholtz P."/>
            <person name="Kyrpides N.C."/>
            <person name="Klenk H.P."/>
            <person name="Han C."/>
        </authorList>
    </citation>
    <scope>NUCLEOTIDE SEQUENCE [LARGE SCALE GENOMIC DNA]</scope>
    <source>
        <strain evidence="6">ATCC 49208 / DSM 771 / VKM B-1644</strain>
    </source>
</reference>
<dbReference type="eggNOG" id="COG2041">
    <property type="taxonomic scope" value="Bacteria"/>
</dbReference>
<dbReference type="Proteomes" id="UP000002217">
    <property type="component" value="Chromosome"/>
</dbReference>
<organism evidence="5 6">
    <name type="scientific">Desulfofarcimen acetoxidans (strain ATCC 49208 / DSM 771 / KCTC 5769 / VKM B-1644 / 5575)</name>
    <name type="common">Desulfotomaculum acetoxidans</name>
    <dbReference type="NCBI Taxonomy" id="485916"/>
    <lineage>
        <taxon>Bacteria</taxon>
        <taxon>Bacillati</taxon>
        <taxon>Bacillota</taxon>
        <taxon>Clostridia</taxon>
        <taxon>Eubacteriales</taxon>
        <taxon>Peptococcaceae</taxon>
        <taxon>Desulfofarcimen</taxon>
    </lineage>
</organism>
<dbReference type="KEGG" id="dae:Dtox_3478"/>
<feature type="signal peptide" evidence="2">
    <location>
        <begin position="1"/>
        <end position="25"/>
    </location>
</feature>
<feature type="domain" description="SLH" evidence="4">
    <location>
        <begin position="494"/>
        <end position="548"/>
    </location>
</feature>
<dbReference type="InterPro" id="IPR036116">
    <property type="entry name" value="FN3_sf"/>
</dbReference>
<dbReference type="Gene3D" id="2.60.40.10">
    <property type="entry name" value="Immunoglobulins"/>
    <property type="match status" value="1"/>
</dbReference>
<evidence type="ECO:0000313" key="6">
    <source>
        <dbReference type="Proteomes" id="UP000002217"/>
    </source>
</evidence>
<dbReference type="Pfam" id="PF00395">
    <property type="entry name" value="SLH"/>
    <property type="match status" value="3"/>
</dbReference>
<dbReference type="PROSITE" id="PS50853">
    <property type="entry name" value="FN3"/>
    <property type="match status" value="1"/>
</dbReference>
<dbReference type="PANTHER" id="PTHR43308:SF5">
    <property type="entry name" value="S-LAYER PROTEIN _ PEPTIDOGLYCAN ENDO-BETA-N-ACETYLGLUCOSAMINIDASE"/>
    <property type="match status" value="1"/>
</dbReference>
<dbReference type="OrthoDB" id="1805339at2"/>
<dbReference type="Pfam" id="PF00041">
    <property type="entry name" value="fn3"/>
    <property type="match status" value="1"/>
</dbReference>
<proteinExistence type="predicted"/>
<dbReference type="eggNOG" id="COG0823">
    <property type="taxonomic scope" value="Bacteria"/>
</dbReference>
<feature type="chain" id="PRO_5039199226" evidence="2">
    <location>
        <begin position="26"/>
        <end position="548"/>
    </location>
</feature>
<dbReference type="EMBL" id="CP001720">
    <property type="protein sequence ID" value="ACV64197.1"/>
    <property type="molecule type" value="Genomic_DNA"/>
</dbReference>
<keyword evidence="2" id="KW-0732">Signal</keyword>
<name>C8W6T8_DESAS</name>
<dbReference type="SMART" id="SM00060">
    <property type="entry name" value="FN3"/>
    <property type="match status" value="1"/>
</dbReference>
<evidence type="ECO:0000259" key="4">
    <source>
        <dbReference type="PROSITE" id="PS51272"/>
    </source>
</evidence>
<dbReference type="STRING" id="485916.Dtox_3478"/>
<feature type="domain" description="SLH" evidence="4">
    <location>
        <begin position="375"/>
        <end position="438"/>
    </location>
</feature>
<accession>C8W6T8</accession>
<keyword evidence="1" id="KW-0677">Repeat</keyword>
<evidence type="ECO:0000259" key="3">
    <source>
        <dbReference type="PROSITE" id="PS50853"/>
    </source>
</evidence>
<evidence type="ECO:0000256" key="1">
    <source>
        <dbReference type="ARBA" id="ARBA00022737"/>
    </source>
</evidence>